<proteinExistence type="predicted"/>
<dbReference type="Gene3D" id="3.40.50.2000">
    <property type="entry name" value="Glycogen Phosphorylase B"/>
    <property type="match status" value="1"/>
</dbReference>
<dbReference type="Proteomes" id="UP000320338">
    <property type="component" value="Unassembled WGS sequence"/>
</dbReference>
<organism evidence="1 2">
    <name type="scientific">Pseudonocardia hydrocarbonoxydans</name>
    <dbReference type="NCBI Taxonomy" id="76726"/>
    <lineage>
        <taxon>Bacteria</taxon>
        <taxon>Bacillati</taxon>
        <taxon>Actinomycetota</taxon>
        <taxon>Actinomycetes</taxon>
        <taxon>Pseudonocardiales</taxon>
        <taxon>Pseudonocardiaceae</taxon>
        <taxon>Pseudonocardia</taxon>
    </lineage>
</organism>
<dbReference type="SUPFAM" id="SSF53756">
    <property type="entry name" value="UDP-Glycosyltransferase/glycogen phosphorylase"/>
    <property type="match status" value="1"/>
</dbReference>
<protein>
    <submittedName>
        <fullName evidence="1">Membrane protein</fullName>
    </submittedName>
</protein>
<accession>A0A4Y3WHR4</accession>
<evidence type="ECO:0000313" key="2">
    <source>
        <dbReference type="Proteomes" id="UP000320338"/>
    </source>
</evidence>
<evidence type="ECO:0000313" key="1">
    <source>
        <dbReference type="EMBL" id="GEC18275.1"/>
    </source>
</evidence>
<comment type="caution">
    <text evidence="1">The sequence shown here is derived from an EMBL/GenBank/DDBJ whole genome shotgun (WGS) entry which is preliminary data.</text>
</comment>
<keyword evidence="2" id="KW-1185">Reference proteome</keyword>
<reference evidence="1 2" key="1">
    <citation type="submission" date="2019-06" db="EMBL/GenBank/DDBJ databases">
        <title>Whole genome shotgun sequence of Pseudonocardia hydrocarbonoxydans NBRC 14498.</title>
        <authorList>
            <person name="Hosoyama A."/>
            <person name="Uohara A."/>
            <person name="Ohji S."/>
            <person name="Ichikawa N."/>
        </authorList>
    </citation>
    <scope>NUCLEOTIDE SEQUENCE [LARGE SCALE GENOMIC DNA]</scope>
    <source>
        <strain evidence="1 2">NBRC 14498</strain>
    </source>
</reference>
<dbReference type="AlphaFoldDB" id="A0A4Y3WHR4"/>
<dbReference type="EMBL" id="BJNG01000005">
    <property type="protein sequence ID" value="GEC18275.1"/>
    <property type="molecule type" value="Genomic_DNA"/>
</dbReference>
<dbReference type="RefSeq" id="WP_170183611.1">
    <property type="nucleotide sequence ID" value="NZ_BAAARZ010000025.1"/>
</dbReference>
<name>A0A4Y3WHR4_9PSEU</name>
<gene>
    <name evidence="1" type="ORF">PHY01_05580</name>
</gene>
<sequence>MARYLFCAHDGVGPGHTRRNALVARAVLARDPAAQVTIVTGLPLHPNWLGDDPRLRVVRVPALIADPEGGHRTPDTGLEQTLARRADTVLETVRSARPHVVVVDRHPFGVAGELLPGLDAAAAGGAALVLGLRDVLDEQATVRAEPAGGGWSGVARRFDEVLVHGDRVLCDHEGEYGLPVVPRYCGWVTEVAAPRRRDPRLLAVAAGGGGDGGAVFRLGAALVARTPGLRAVLVAGPYATRTGPGGPTVDPSVAGRLRLVRNAPGCAETFAAAGSVLQTAGYDATAEALAAGLRPVLVPRRGPRRGQAVRAARLAGLGLADVVDEHAAVEEVARLLRGPRLLAPGAVAVAGITLDGAARAATVLTALVPVPA</sequence>